<dbReference type="InterPro" id="IPR051683">
    <property type="entry name" value="Enoyl-CoA_Hydratase/Isomerase"/>
</dbReference>
<dbReference type="CDD" id="cd06558">
    <property type="entry name" value="crotonase-like"/>
    <property type="match status" value="1"/>
</dbReference>
<gene>
    <name evidence="3" type="ORF">Q0590_33145</name>
</gene>
<dbReference type="InterPro" id="IPR001753">
    <property type="entry name" value="Enoyl-CoA_hydra/iso"/>
</dbReference>
<name>A0ABT8RIZ5_9BACT</name>
<dbReference type="RefSeq" id="WP_302041967.1">
    <property type="nucleotide sequence ID" value="NZ_JAUKPO010000045.1"/>
</dbReference>
<evidence type="ECO:0000256" key="2">
    <source>
        <dbReference type="RuleBase" id="RU003707"/>
    </source>
</evidence>
<evidence type="ECO:0000313" key="3">
    <source>
        <dbReference type="EMBL" id="MDO1451168.1"/>
    </source>
</evidence>
<dbReference type="Gene3D" id="3.90.226.10">
    <property type="entry name" value="2-enoyl-CoA Hydratase, Chain A, domain 1"/>
    <property type="match status" value="1"/>
</dbReference>
<organism evidence="3 4">
    <name type="scientific">Rhodocytophaga aerolata</name>
    <dbReference type="NCBI Taxonomy" id="455078"/>
    <lineage>
        <taxon>Bacteria</taxon>
        <taxon>Pseudomonadati</taxon>
        <taxon>Bacteroidota</taxon>
        <taxon>Cytophagia</taxon>
        <taxon>Cytophagales</taxon>
        <taxon>Rhodocytophagaceae</taxon>
        <taxon>Rhodocytophaga</taxon>
    </lineage>
</organism>
<dbReference type="PROSITE" id="PS00166">
    <property type="entry name" value="ENOYL_COA_HYDRATASE"/>
    <property type="match status" value="1"/>
</dbReference>
<keyword evidence="4" id="KW-1185">Reference proteome</keyword>
<dbReference type="Pfam" id="PF00378">
    <property type="entry name" value="ECH_1"/>
    <property type="match status" value="1"/>
</dbReference>
<accession>A0ABT8RIZ5</accession>
<comment type="similarity">
    <text evidence="1 2">Belongs to the enoyl-CoA hydratase/isomerase family.</text>
</comment>
<evidence type="ECO:0000256" key="1">
    <source>
        <dbReference type="ARBA" id="ARBA00005254"/>
    </source>
</evidence>
<dbReference type="PANTHER" id="PTHR42964">
    <property type="entry name" value="ENOYL-COA HYDRATASE"/>
    <property type="match status" value="1"/>
</dbReference>
<reference evidence="3" key="1">
    <citation type="submission" date="2023-07" db="EMBL/GenBank/DDBJ databases">
        <title>The genome sequence of Rhodocytophaga aerolata KACC 12507.</title>
        <authorList>
            <person name="Zhang X."/>
        </authorList>
    </citation>
    <scope>NUCLEOTIDE SEQUENCE</scope>
    <source>
        <strain evidence="3">KACC 12507</strain>
    </source>
</reference>
<dbReference type="InterPro" id="IPR018376">
    <property type="entry name" value="Enoyl-CoA_hyd/isom_CS"/>
</dbReference>
<dbReference type="Proteomes" id="UP001168528">
    <property type="component" value="Unassembled WGS sequence"/>
</dbReference>
<proteinExistence type="inferred from homology"/>
<dbReference type="EMBL" id="JAUKPO010000045">
    <property type="protein sequence ID" value="MDO1451168.1"/>
    <property type="molecule type" value="Genomic_DNA"/>
</dbReference>
<dbReference type="InterPro" id="IPR014748">
    <property type="entry name" value="Enoyl-CoA_hydra_C"/>
</dbReference>
<comment type="caution">
    <text evidence="3">The sequence shown here is derived from an EMBL/GenBank/DDBJ whole genome shotgun (WGS) entry which is preliminary data.</text>
</comment>
<dbReference type="Gene3D" id="1.10.12.10">
    <property type="entry name" value="Lyase 2-enoyl-coa Hydratase, Chain A, domain 2"/>
    <property type="match status" value="1"/>
</dbReference>
<dbReference type="PANTHER" id="PTHR42964:SF1">
    <property type="entry name" value="POLYKETIDE BIOSYNTHESIS ENOYL-COA HYDRATASE PKSH-RELATED"/>
    <property type="match status" value="1"/>
</dbReference>
<evidence type="ECO:0000313" key="4">
    <source>
        <dbReference type="Proteomes" id="UP001168528"/>
    </source>
</evidence>
<sequence>MSLILYEVKEHIAYLTLNRPDKRNALNSEMVQALTTAFRKAAADELVKVIVLKANGKVFCAGADLAYLQQLQNNSFEENLADSTQLADLFRLIYTLNKVVIAQVHGHAIAGGCGLATVCDFSFSVPEATFGYTEVKIGFVPAIVSLFLIRKTGETRARELLLSGELISAEKAKSYNLINYVVEASTLEEQVVSFARQLCEKNSAQSMALTKHLIADVQSLPVEDGLAYAAQMNAKARESDDCKKGIAAFVNKQEIKWL</sequence>
<dbReference type="SUPFAM" id="SSF52096">
    <property type="entry name" value="ClpP/crotonase"/>
    <property type="match status" value="1"/>
</dbReference>
<protein>
    <submittedName>
        <fullName evidence="3">Enoyl-CoA hydratase-related protein</fullName>
    </submittedName>
</protein>
<dbReference type="InterPro" id="IPR029045">
    <property type="entry name" value="ClpP/crotonase-like_dom_sf"/>
</dbReference>